<dbReference type="OMA" id="YKTSRHG"/>
<evidence type="ECO:0000256" key="1">
    <source>
        <dbReference type="SAM" id="SignalP"/>
    </source>
</evidence>
<organism evidence="2 3">
    <name type="scientific">Dactylellina haptotyla (strain CBS 200.50)</name>
    <name type="common">Nematode-trapping fungus</name>
    <name type="synonym">Monacrosporium haptotylum</name>
    <dbReference type="NCBI Taxonomy" id="1284197"/>
    <lineage>
        <taxon>Eukaryota</taxon>
        <taxon>Fungi</taxon>
        <taxon>Dikarya</taxon>
        <taxon>Ascomycota</taxon>
        <taxon>Pezizomycotina</taxon>
        <taxon>Orbiliomycetes</taxon>
        <taxon>Orbiliales</taxon>
        <taxon>Orbiliaceae</taxon>
        <taxon>Dactylellina</taxon>
    </lineage>
</organism>
<dbReference type="Proteomes" id="UP000015100">
    <property type="component" value="Unassembled WGS sequence"/>
</dbReference>
<dbReference type="HOGENOM" id="CLU_789947_0_0_1"/>
<dbReference type="eggNOG" id="ENOG502S9C0">
    <property type="taxonomic scope" value="Eukaryota"/>
</dbReference>
<evidence type="ECO:0000313" key="3">
    <source>
        <dbReference type="Proteomes" id="UP000015100"/>
    </source>
</evidence>
<feature type="signal peptide" evidence="1">
    <location>
        <begin position="1"/>
        <end position="17"/>
    </location>
</feature>
<name>S8AH53_DACHA</name>
<keyword evidence="3" id="KW-1185">Reference proteome</keyword>
<reference evidence="3" key="2">
    <citation type="submission" date="2013-04" db="EMBL/GenBank/DDBJ databases">
        <title>Genomic mechanisms accounting for the adaptation to parasitism in nematode-trapping fungi.</title>
        <authorList>
            <person name="Ahren D.G."/>
        </authorList>
    </citation>
    <scope>NUCLEOTIDE SEQUENCE [LARGE SCALE GENOMIC DNA]</scope>
    <source>
        <strain evidence="3">CBS 200.50</strain>
    </source>
</reference>
<dbReference type="EMBL" id="AQGS01000340">
    <property type="protein sequence ID" value="EPS40491.1"/>
    <property type="molecule type" value="Genomic_DNA"/>
</dbReference>
<dbReference type="AlphaFoldDB" id="S8AH53"/>
<feature type="chain" id="PRO_5004560481" evidence="1">
    <location>
        <begin position="18"/>
        <end position="385"/>
    </location>
</feature>
<protein>
    <submittedName>
        <fullName evidence="2">Uncharacterized protein</fullName>
    </submittedName>
</protein>
<gene>
    <name evidence="2" type="ORF">H072_5630</name>
</gene>
<comment type="caution">
    <text evidence="2">The sequence shown here is derived from an EMBL/GenBank/DDBJ whole genome shotgun (WGS) entry which is preliminary data.</text>
</comment>
<proteinExistence type="predicted"/>
<sequence>MLLSLFTVLALGASTIAHPLLEKRADGCNADNVLRLLRATQRLDDSIAFCSDFLGLPVITESAMPSPTASVTITEFRTATVTETFVQTETAVQFDKLKKRCTDDPSHTDATTTTKSISTPGFILSTSIDPSRLSSACGCLTIPLSTLTVTATDVPATVSVSVTQTETVVSVIYKTETTTINAPSLALATPTSVFQFPIDKPATFSLDDPYYRVEFDFEVEVYGFKSNLIFVSVNGLIWLDEFAEGNYWYYFTDGDVNGADLPLEPLALPDIAILPFWTDMFVNGGQVQGIWYEVSGSAGSKSVTFEYLASAYGSTDNDYHFTVTLSEGSNKVSVHYLNVLDSTAGTAAVQHYSGNEALVFSRYDSKVTNGLTLEFDTSAGTINQS</sequence>
<reference evidence="2 3" key="1">
    <citation type="journal article" date="2013" name="PLoS Genet.">
        <title>Genomic mechanisms accounting for the adaptation to parasitism in nematode-trapping fungi.</title>
        <authorList>
            <person name="Meerupati T."/>
            <person name="Andersson K.M."/>
            <person name="Friman E."/>
            <person name="Kumar D."/>
            <person name="Tunlid A."/>
            <person name="Ahren D."/>
        </authorList>
    </citation>
    <scope>NUCLEOTIDE SEQUENCE [LARGE SCALE GENOMIC DNA]</scope>
    <source>
        <strain evidence="2 3">CBS 200.50</strain>
    </source>
</reference>
<dbReference type="STRING" id="1284197.S8AH53"/>
<dbReference type="OrthoDB" id="10031947at2759"/>
<accession>S8AH53</accession>
<keyword evidence="1" id="KW-0732">Signal</keyword>
<evidence type="ECO:0000313" key="2">
    <source>
        <dbReference type="EMBL" id="EPS40491.1"/>
    </source>
</evidence>